<dbReference type="SUPFAM" id="SSF50494">
    <property type="entry name" value="Trypsin-like serine proteases"/>
    <property type="match status" value="1"/>
</dbReference>
<dbReference type="SUPFAM" id="SSF49373">
    <property type="entry name" value="Invasin/intimin cell-adhesion fragments"/>
    <property type="match status" value="1"/>
</dbReference>
<evidence type="ECO:0008006" key="3">
    <source>
        <dbReference type="Google" id="ProtNLM"/>
    </source>
</evidence>
<organism evidence="1 2">
    <name type="scientific">Luteolibacter pohnpeiensis</name>
    <dbReference type="NCBI Taxonomy" id="454153"/>
    <lineage>
        <taxon>Bacteria</taxon>
        <taxon>Pseudomonadati</taxon>
        <taxon>Verrucomicrobiota</taxon>
        <taxon>Verrucomicrobiia</taxon>
        <taxon>Verrucomicrobiales</taxon>
        <taxon>Verrucomicrobiaceae</taxon>
        <taxon>Luteolibacter</taxon>
    </lineage>
</organism>
<dbReference type="EMBL" id="JAENIJ010000025">
    <property type="protein sequence ID" value="MBK1883654.1"/>
    <property type="molecule type" value="Genomic_DNA"/>
</dbReference>
<sequence>MNIDDAYTKRTPLTTIDYGARITWDSFFQPILSSKDPDIATVDSIGNVTRVSDGTARILAVTGPNAQQLSIPVARVPDQTSDEFISWVSGSLAAEASLQIDVRISGKDPESSKAVYSSQNHATGEYTRSLNCWLTMILTGVSPWNSTFAGDMGYTAITPRHIITANHFPQLSIFSLRFVTADNVVVTRTCISSIQIGTSDIRIYILDEDLPETISPVKIAPGNLNSLIPTTRSGKGIIPVLAFNQDEDALILGMYKTSDTSFSYNKNAGSDSRNEFAKSIIPGDSGNPVFLIINNEPALISTFHTTASGPLIPAYISEINNAIATLDAGQGISTGYSVTVADFTSFPVYS</sequence>
<dbReference type="AlphaFoldDB" id="A0A934VXM7"/>
<dbReference type="RefSeq" id="WP_200272020.1">
    <property type="nucleotide sequence ID" value="NZ_JAENIJ010000025.1"/>
</dbReference>
<proteinExistence type="predicted"/>
<protein>
    <recommendedName>
        <fullName evidence="3">BIG2 domain-containing protein</fullName>
    </recommendedName>
</protein>
<evidence type="ECO:0000313" key="1">
    <source>
        <dbReference type="EMBL" id="MBK1883654.1"/>
    </source>
</evidence>
<accession>A0A934VXM7</accession>
<gene>
    <name evidence="1" type="ORF">JIN85_14630</name>
</gene>
<dbReference type="InterPro" id="IPR008964">
    <property type="entry name" value="Invasin/intimin_cell_adhesion"/>
</dbReference>
<dbReference type="InterPro" id="IPR009003">
    <property type="entry name" value="Peptidase_S1_PA"/>
</dbReference>
<evidence type="ECO:0000313" key="2">
    <source>
        <dbReference type="Proteomes" id="UP000603141"/>
    </source>
</evidence>
<name>A0A934VXM7_9BACT</name>
<dbReference type="Proteomes" id="UP000603141">
    <property type="component" value="Unassembled WGS sequence"/>
</dbReference>
<dbReference type="Gene3D" id="2.60.40.1080">
    <property type="match status" value="1"/>
</dbReference>
<comment type="caution">
    <text evidence="1">The sequence shown here is derived from an EMBL/GenBank/DDBJ whole genome shotgun (WGS) entry which is preliminary data.</text>
</comment>
<keyword evidence="2" id="KW-1185">Reference proteome</keyword>
<reference evidence="1" key="1">
    <citation type="submission" date="2021-01" db="EMBL/GenBank/DDBJ databases">
        <title>Modified the classification status of verrucomicrobia.</title>
        <authorList>
            <person name="Feng X."/>
        </authorList>
    </citation>
    <scope>NUCLEOTIDE SEQUENCE</scope>
    <source>
        <strain evidence="1">KCTC 22041</strain>
    </source>
</reference>